<keyword evidence="2" id="KW-1185">Reference proteome</keyword>
<comment type="caution">
    <text evidence="1">The sequence shown here is derived from an EMBL/GenBank/DDBJ whole genome shotgun (WGS) entry which is preliminary data.</text>
</comment>
<evidence type="ECO:0000313" key="2">
    <source>
        <dbReference type="Proteomes" id="UP001055072"/>
    </source>
</evidence>
<protein>
    <submittedName>
        <fullName evidence="1">Uncharacterized protein</fullName>
    </submittedName>
</protein>
<accession>A0ACB8TVU0</accession>
<dbReference type="Proteomes" id="UP001055072">
    <property type="component" value="Unassembled WGS sequence"/>
</dbReference>
<sequence length="596" mass="65390">MPSLKPYGGAVRKLVLAFDVGTTFSGVSYAILDPGETPKIQTITRYPGQSNGDLKIPTVLSYSADGQVQSVGAEVRNSAKKVVGEDKESPLLVEWFKLCLCPNALKNDLEPEFLPTFPDGKTAEDAFADFLRYLFACTRTYIIETHPGGEIFWNSVENHTEIILSHPNGWEGLQQSKMRDGAVSAGLIPDTLAGHQRIHFISEGEASLHYCLNQGLAMDSIEAGQSVMIIDAGGGTVDLSTYRFTSSAPVVVEETAPASCIMQGSTRVNMRARKFLEDKLKGSKYCDAGEINDMMEGFEKSVKPIFKDASKPLYIKFGGRRDNDAKLGIRSGQLTLEGRDLAGFFERSIDAIVDAAKEQAAASTAPVRLAWLVGGYAASPWLFEQLKERLGGLEIQLSRPDSQTNKAVPDGALYFYLGNIVTSRVAQLTYGVPCLYSFCPFDEEHLARFPRVVMKPSGEVGIPGGFGAILTRVIDHGTRTYEEQELSISLKKLSDSPIKRVTTQILCYRGSCDNPRWLDEGPEYFSPLCSVYADVPFDKSQKKTGTVAEAVFYEKIFKVILLCGSTELKAQISWEEDVSIVCFPILCLSSNLLTTD</sequence>
<dbReference type="EMBL" id="MU274926">
    <property type="protein sequence ID" value="KAI0086059.1"/>
    <property type="molecule type" value="Genomic_DNA"/>
</dbReference>
<name>A0ACB8TVU0_9APHY</name>
<evidence type="ECO:0000313" key="1">
    <source>
        <dbReference type="EMBL" id="KAI0086059.1"/>
    </source>
</evidence>
<organism evidence="1 2">
    <name type="scientific">Irpex rosettiformis</name>
    <dbReference type="NCBI Taxonomy" id="378272"/>
    <lineage>
        <taxon>Eukaryota</taxon>
        <taxon>Fungi</taxon>
        <taxon>Dikarya</taxon>
        <taxon>Basidiomycota</taxon>
        <taxon>Agaricomycotina</taxon>
        <taxon>Agaricomycetes</taxon>
        <taxon>Polyporales</taxon>
        <taxon>Irpicaceae</taxon>
        <taxon>Irpex</taxon>
    </lineage>
</organism>
<proteinExistence type="predicted"/>
<gene>
    <name evidence="1" type="ORF">BDY19DRAFT_895433</name>
</gene>
<reference evidence="1" key="1">
    <citation type="journal article" date="2021" name="Environ. Microbiol.">
        <title>Gene family expansions and transcriptome signatures uncover fungal adaptations to wood decay.</title>
        <authorList>
            <person name="Hage H."/>
            <person name="Miyauchi S."/>
            <person name="Viragh M."/>
            <person name="Drula E."/>
            <person name="Min B."/>
            <person name="Chaduli D."/>
            <person name="Navarro D."/>
            <person name="Favel A."/>
            <person name="Norest M."/>
            <person name="Lesage-Meessen L."/>
            <person name="Balint B."/>
            <person name="Merenyi Z."/>
            <person name="de Eugenio L."/>
            <person name="Morin E."/>
            <person name="Martinez A.T."/>
            <person name="Baldrian P."/>
            <person name="Stursova M."/>
            <person name="Martinez M.J."/>
            <person name="Novotny C."/>
            <person name="Magnuson J.K."/>
            <person name="Spatafora J.W."/>
            <person name="Maurice S."/>
            <person name="Pangilinan J."/>
            <person name="Andreopoulos W."/>
            <person name="LaButti K."/>
            <person name="Hundley H."/>
            <person name="Na H."/>
            <person name="Kuo A."/>
            <person name="Barry K."/>
            <person name="Lipzen A."/>
            <person name="Henrissat B."/>
            <person name="Riley R."/>
            <person name="Ahrendt S."/>
            <person name="Nagy L.G."/>
            <person name="Grigoriev I.V."/>
            <person name="Martin F."/>
            <person name="Rosso M.N."/>
        </authorList>
    </citation>
    <scope>NUCLEOTIDE SEQUENCE</scope>
    <source>
        <strain evidence="1">CBS 384.51</strain>
    </source>
</reference>